<dbReference type="AlphaFoldDB" id="A0ABD5THL4"/>
<reference evidence="2 3" key="1">
    <citation type="journal article" date="2019" name="Int. J. Syst. Evol. Microbiol.">
        <title>The Global Catalogue of Microorganisms (GCM) 10K type strain sequencing project: providing services to taxonomists for standard genome sequencing and annotation.</title>
        <authorList>
            <consortium name="The Broad Institute Genomics Platform"/>
            <consortium name="The Broad Institute Genome Sequencing Center for Infectious Disease"/>
            <person name="Wu L."/>
            <person name="Ma J."/>
        </authorList>
    </citation>
    <scope>NUCLEOTIDE SEQUENCE [LARGE SCALE GENOMIC DNA]</scope>
    <source>
        <strain evidence="2 3">SYNS20</strain>
    </source>
</reference>
<gene>
    <name evidence="2" type="ORF">ACFQFD_13465</name>
</gene>
<evidence type="ECO:0000256" key="1">
    <source>
        <dbReference type="SAM" id="MobiDB-lite"/>
    </source>
</evidence>
<comment type="caution">
    <text evidence="2">The sequence shown here is derived from an EMBL/GenBank/DDBJ whole genome shotgun (WGS) entry which is preliminary data.</text>
</comment>
<evidence type="ECO:0000313" key="3">
    <source>
        <dbReference type="Proteomes" id="UP001596443"/>
    </source>
</evidence>
<accession>A0ABD5THL4</accession>
<keyword evidence="3" id="KW-1185">Reference proteome</keyword>
<name>A0ABD5THL4_9EURY</name>
<feature type="region of interest" description="Disordered" evidence="1">
    <location>
        <begin position="76"/>
        <end position="101"/>
    </location>
</feature>
<dbReference type="Pfam" id="PF25251">
    <property type="entry name" value="DUF7853"/>
    <property type="match status" value="1"/>
</dbReference>
<dbReference type="Proteomes" id="UP001596443">
    <property type="component" value="Unassembled WGS sequence"/>
</dbReference>
<sequence length="101" mass="10769">MANPVEGERRTLAFSREEAWVVHAALLDGVRTAVEDGNSAEGYPELDALRAIEGGRERFDREEAGVIHGALKTYLGGAPKRDRAPGQAALRRTAGADAPDA</sequence>
<dbReference type="RefSeq" id="WP_284061156.1">
    <property type="nucleotide sequence ID" value="NZ_CP126158.1"/>
</dbReference>
<evidence type="ECO:0000313" key="2">
    <source>
        <dbReference type="EMBL" id="MFC6786965.1"/>
    </source>
</evidence>
<organism evidence="2 3">
    <name type="scientific">Halobaculum halobium</name>
    <dbReference type="NCBI Taxonomy" id="3032281"/>
    <lineage>
        <taxon>Archaea</taxon>
        <taxon>Methanobacteriati</taxon>
        <taxon>Methanobacteriota</taxon>
        <taxon>Stenosarchaea group</taxon>
        <taxon>Halobacteria</taxon>
        <taxon>Halobacteriales</taxon>
        <taxon>Haloferacaceae</taxon>
        <taxon>Halobaculum</taxon>
    </lineage>
</organism>
<proteinExistence type="predicted"/>
<dbReference type="InterPro" id="IPR057175">
    <property type="entry name" value="DUF7853"/>
</dbReference>
<dbReference type="EMBL" id="JBHSWX010000012">
    <property type="protein sequence ID" value="MFC6786965.1"/>
    <property type="molecule type" value="Genomic_DNA"/>
</dbReference>
<dbReference type="GeneID" id="81210068"/>
<protein>
    <submittedName>
        <fullName evidence="2">Uncharacterized protein</fullName>
    </submittedName>
</protein>